<evidence type="ECO:0000256" key="10">
    <source>
        <dbReference type="ARBA" id="ARBA00023170"/>
    </source>
</evidence>
<feature type="domain" description="Phytochrome chromophore attachment site" evidence="13">
    <location>
        <begin position="409"/>
        <end position="571"/>
    </location>
</feature>
<dbReference type="Pfam" id="PF00072">
    <property type="entry name" value="Response_reg"/>
    <property type="match status" value="1"/>
</dbReference>
<dbReference type="CDD" id="cd00082">
    <property type="entry name" value="HisKA"/>
    <property type="match status" value="1"/>
</dbReference>
<dbReference type="SMART" id="SM00448">
    <property type="entry name" value="REC"/>
    <property type="match status" value="1"/>
</dbReference>
<dbReference type="InterPro" id="IPR004358">
    <property type="entry name" value="Sig_transdc_His_kin-like_C"/>
</dbReference>
<keyword evidence="5" id="KW-0547">Nucleotide-binding</keyword>
<dbReference type="Pfam" id="PF08446">
    <property type="entry name" value="PAS_2"/>
    <property type="match status" value="1"/>
</dbReference>
<dbReference type="SUPFAM" id="SSF55781">
    <property type="entry name" value="GAF domain-like"/>
    <property type="match status" value="2"/>
</dbReference>
<evidence type="ECO:0000313" key="17">
    <source>
        <dbReference type="Proteomes" id="UP000807469"/>
    </source>
</evidence>
<evidence type="ECO:0000259" key="15">
    <source>
        <dbReference type="PROSITE" id="PS50110"/>
    </source>
</evidence>
<dbReference type="Proteomes" id="UP000807469">
    <property type="component" value="Unassembled WGS sequence"/>
</dbReference>
<dbReference type="PROSITE" id="PS50109">
    <property type="entry name" value="HIS_KIN"/>
    <property type="match status" value="1"/>
</dbReference>
<dbReference type="InterPro" id="IPR016132">
    <property type="entry name" value="Phyto_chromo_attachment"/>
</dbReference>
<keyword evidence="3" id="KW-0716">Sensory transduction</keyword>
<evidence type="ECO:0000256" key="8">
    <source>
        <dbReference type="ARBA" id="ARBA00022991"/>
    </source>
</evidence>
<feature type="compositionally biased region" description="Low complexity" evidence="12">
    <location>
        <begin position="280"/>
        <end position="295"/>
    </location>
</feature>
<dbReference type="Gene3D" id="3.30.565.10">
    <property type="entry name" value="Histidine kinase-like ATPase, C-terminal domain"/>
    <property type="match status" value="1"/>
</dbReference>
<accession>A0A9P5ZFU9</accession>
<dbReference type="SUPFAM" id="SSF52172">
    <property type="entry name" value="CheY-like"/>
    <property type="match status" value="1"/>
</dbReference>
<evidence type="ECO:0000256" key="7">
    <source>
        <dbReference type="ARBA" id="ARBA00022840"/>
    </source>
</evidence>
<dbReference type="SUPFAM" id="SSF55874">
    <property type="entry name" value="ATPase domain of HSP90 chaperone/DNA topoisomerase II/histidine kinase"/>
    <property type="match status" value="1"/>
</dbReference>
<dbReference type="Pfam" id="PF00360">
    <property type="entry name" value="PHY"/>
    <property type="match status" value="1"/>
</dbReference>
<dbReference type="SMART" id="SM00065">
    <property type="entry name" value="GAF"/>
    <property type="match status" value="1"/>
</dbReference>
<dbReference type="PANTHER" id="PTHR43065">
    <property type="entry name" value="SENSOR HISTIDINE KINASE"/>
    <property type="match status" value="1"/>
</dbReference>
<dbReference type="EMBL" id="MU155133">
    <property type="protein sequence ID" value="KAF9485880.1"/>
    <property type="molecule type" value="Genomic_DNA"/>
</dbReference>
<dbReference type="Pfam" id="PF00512">
    <property type="entry name" value="HisKA"/>
    <property type="match status" value="1"/>
</dbReference>
<keyword evidence="8" id="KW-0157">Chromophore</keyword>
<dbReference type="SMART" id="SM00388">
    <property type="entry name" value="HisKA"/>
    <property type="match status" value="1"/>
</dbReference>
<feature type="compositionally biased region" description="Low complexity" evidence="12">
    <location>
        <begin position="13"/>
        <end position="24"/>
    </location>
</feature>
<dbReference type="InterPro" id="IPR001789">
    <property type="entry name" value="Sig_transdc_resp-reg_receiver"/>
</dbReference>
<feature type="region of interest" description="Disordered" evidence="12">
    <location>
        <begin position="362"/>
        <end position="386"/>
    </location>
</feature>
<dbReference type="InterPro" id="IPR036890">
    <property type="entry name" value="HATPase_C_sf"/>
</dbReference>
<evidence type="ECO:0000256" key="12">
    <source>
        <dbReference type="SAM" id="MobiDB-lite"/>
    </source>
</evidence>
<dbReference type="GO" id="GO:0000155">
    <property type="term" value="F:phosphorelay sensor kinase activity"/>
    <property type="evidence" value="ECO:0007669"/>
    <property type="project" value="InterPro"/>
</dbReference>
<dbReference type="InterPro" id="IPR005467">
    <property type="entry name" value="His_kinase_dom"/>
</dbReference>
<evidence type="ECO:0000256" key="9">
    <source>
        <dbReference type="ARBA" id="ARBA00023012"/>
    </source>
</evidence>
<dbReference type="InterPro" id="IPR011006">
    <property type="entry name" value="CheY-like_superfamily"/>
</dbReference>
<name>A0A9P5ZFU9_9AGAR</name>
<dbReference type="InterPro" id="IPR036097">
    <property type="entry name" value="HisK_dim/P_sf"/>
</dbReference>
<feature type="region of interest" description="Disordered" evidence="12">
    <location>
        <begin position="1"/>
        <end position="89"/>
    </location>
</feature>
<keyword evidence="10" id="KW-0675">Receptor</keyword>
<sequence length="1291" mass="142851">MKSSRYRDGISTSGKSRLSSNSHSSYHDTKGSSVTGSGSSSISNQAAASMSPQPGTSFGAPSSNEQSKQGSMQVSSNEDTGSSLTSDEPHTTFKYRSLQDENRNHVVIGREGKLQRCEDEACIFQFCPIRTPGAVQGFGVLVAVHEIDDTLVVRQVSENSSELLGLPPHFLFGLECFTDTLPESQVGVLWDNIEFLTEPSQLSEEDEFSPDVFLLSGYGAPGSALPNEPNSVDGRKIWTCWCAIHRSQALHNDVASSGLIVMEFELERDVINPLYPPAVPSETSTIPSPIPSSSTAGKHTPASKSTQSLPLSSKDTEIRNLSPLFGLEGDEEWQPLAEDVLKSTTSQSRPLPALERLRRMRRQPVNIHPLPSNSRRSRRQASRGSSSVGMMDVLAVMTQISEQLGTAPDLETYLKVVVGVIKDLTLFHRVMVYQFDEMWNGQVVAELVDWSQSHDLFMGLHFPAGDIPAQARRLYELNKVRLLYNAGQPTARIVVRSIEDLKTPLNMTHCFLRAMSPIHIHYLENMGVRASMSVSIMAFGQLWGLINCHTYGTHGMRVSFPVRQMLRLLSQAISRSIERLSFAQRLHTRKLINTMASDHHPTGYIVSNADDLLGLFDADFGILVIGEGAKILGPNQYGQEILIMAEYLRLKQYDTIQASQAVAKDFPDLELTAGFEIIAGLLYVPLSSSGKDFIAFLRRGQPHEVRWAGRPYKEAKESKLEPRASFKIWAETIAGRSRIWTNEQLETAAVLALVYGKFIEVWREKENALQTTRLTNLLLSNATHEVRTPLNHIINYLEMAMNGPLDGETRDNLSKSHAASKSLLFTINDLLDLTRLEIGNETSFNEPFDLHSAIKEATHLYRKEAARRNISFNLDLIRSPTDVVGDGNKIRTVVQNLTANALKYTSNGSITVSCTTFGEPEGLRNVNQTAVEIRVADSGCGIRPDKLESIFREFEQVQSSEPKPHSEAGVGLGLAVVARIVEQLGGQLRVESTVGEGSSFSFLIPLTLSIERNLSRHGRSSRSSGSSTSLRSGSIGEKDIDSLVEALSSSHMKLEGPLTVNKSRRPSAGVFEVAGSQVPVRPVKIHSLDTEKPLPKQSFPISTEEGPNSRLLRASTPPYISAEKPPHGKLRVLIVEDNDLNRTILTKRLTMDGHLVDSATNGQEGLDKVATDYSFDAVLMDIQMPILNGFEATRKIRDFEKELNKEIVRRPSHTLNGRIPIFAVSASLFEHQREELAGHGIDGWILKPIDFKRLAVILKGVIDPIQRQNDIYRPGCSWEKGGWLRDVNMLK</sequence>
<dbReference type="CDD" id="cd17546">
    <property type="entry name" value="REC_hyHK_CKI1_RcsC-like"/>
    <property type="match status" value="1"/>
</dbReference>
<protein>
    <submittedName>
        <fullName evidence="16">Phytochrome-like protein</fullName>
    </submittedName>
</protein>
<dbReference type="Gene3D" id="3.30.450.20">
    <property type="entry name" value="PAS domain"/>
    <property type="match status" value="1"/>
</dbReference>
<dbReference type="InterPro" id="IPR003018">
    <property type="entry name" value="GAF"/>
</dbReference>
<dbReference type="InterPro" id="IPR043150">
    <property type="entry name" value="Phytochrome_PHY_sf"/>
</dbReference>
<dbReference type="GO" id="GO:0006355">
    <property type="term" value="P:regulation of DNA-templated transcription"/>
    <property type="evidence" value="ECO:0007669"/>
    <property type="project" value="InterPro"/>
</dbReference>
<dbReference type="GO" id="GO:0009584">
    <property type="term" value="P:detection of visible light"/>
    <property type="evidence" value="ECO:0007669"/>
    <property type="project" value="InterPro"/>
</dbReference>
<evidence type="ECO:0000256" key="1">
    <source>
        <dbReference type="ARBA" id="ARBA00022543"/>
    </source>
</evidence>
<feature type="domain" description="Response regulatory" evidence="15">
    <location>
        <begin position="1131"/>
        <end position="1262"/>
    </location>
</feature>
<dbReference type="GO" id="GO:0009881">
    <property type="term" value="F:photoreceptor activity"/>
    <property type="evidence" value="ECO:0007669"/>
    <property type="project" value="UniProtKB-KW"/>
</dbReference>
<evidence type="ECO:0000256" key="3">
    <source>
        <dbReference type="ARBA" id="ARBA00022606"/>
    </source>
</evidence>
<keyword evidence="2 11" id="KW-0597">Phosphoprotein</keyword>
<dbReference type="InterPro" id="IPR003661">
    <property type="entry name" value="HisK_dim/P_dom"/>
</dbReference>
<dbReference type="OrthoDB" id="2015534at2759"/>
<evidence type="ECO:0000256" key="5">
    <source>
        <dbReference type="ARBA" id="ARBA00022741"/>
    </source>
</evidence>
<keyword evidence="6" id="KW-0418">Kinase</keyword>
<dbReference type="Pfam" id="PF01590">
    <property type="entry name" value="GAF"/>
    <property type="match status" value="1"/>
</dbReference>
<evidence type="ECO:0000256" key="4">
    <source>
        <dbReference type="ARBA" id="ARBA00022679"/>
    </source>
</evidence>
<evidence type="ECO:0000256" key="6">
    <source>
        <dbReference type="ARBA" id="ARBA00022777"/>
    </source>
</evidence>
<organism evidence="16 17">
    <name type="scientific">Pholiota conissans</name>
    <dbReference type="NCBI Taxonomy" id="109636"/>
    <lineage>
        <taxon>Eukaryota</taxon>
        <taxon>Fungi</taxon>
        <taxon>Dikarya</taxon>
        <taxon>Basidiomycota</taxon>
        <taxon>Agaricomycotina</taxon>
        <taxon>Agaricomycetes</taxon>
        <taxon>Agaricomycetidae</taxon>
        <taxon>Agaricales</taxon>
        <taxon>Agaricineae</taxon>
        <taxon>Strophariaceae</taxon>
        <taxon>Pholiota</taxon>
    </lineage>
</organism>
<evidence type="ECO:0000256" key="2">
    <source>
        <dbReference type="ARBA" id="ARBA00022553"/>
    </source>
</evidence>
<gene>
    <name evidence="16" type="ORF">BDN70DRAFT_970013</name>
</gene>
<dbReference type="PROSITE" id="PS50046">
    <property type="entry name" value="PHYTOCHROME_2"/>
    <property type="match status" value="1"/>
</dbReference>
<dbReference type="InterPro" id="IPR013654">
    <property type="entry name" value="PAS_2"/>
</dbReference>
<keyword evidence="7" id="KW-0067">ATP-binding</keyword>
<feature type="modified residue" description="4-aspartylphosphate" evidence="11">
    <location>
        <position position="1181"/>
    </location>
</feature>
<reference evidence="16" key="1">
    <citation type="submission" date="2020-11" db="EMBL/GenBank/DDBJ databases">
        <authorList>
            <consortium name="DOE Joint Genome Institute"/>
            <person name="Ahrendt S."/>
            <person name="Riley R."/>
            <person name="Andreopoulos W."/>
            <person name="Labutti K."/>
            <person name="Pangilinan J."/>
            <person name="Ruiz-Duenas F.J."/>
            <person name="Barrasa J.M."/>
            <person name="Sanchez-Garcia M."/>
            <person name="Camarero S."/>
            <person name="Miyauchi S."/>
            <person name="Serrano A."/>
            <person name="Linde D."/>
            <person name="Babiker R."/>
            <person name="Drula E."/>
            <person name="Ayuso-Fernandez I."/>
            <person name="Pacheco R."/>
            <person name="Padilla G."/>
            <person name="Ferreira P."/>
            <person name="Barriuso J."/>
            <person name="Kellner H."/>
            <person name="Castanera R."/>
            <person name="Alfaro M."/>
            <person name="Ramirez L."/>
            <person name="Pisabarro A.G."/>
            <person name="Kuo A."/>
            <person name="Tritt A."/>
            <person name="Lipzen A."/>
            <person name="He G."/>
            <person name="Yan M."/>
            <person name="Ng V."/>
            <person name="Cullen D."/>
            <person name="Martin F."/>
            <person name="Rosso M.-N."/>
            <person name="Henrissat B."/>
            <person name="Hibbett D."/>
            <person name="Martinez A.T."/>
            <person name="Grigoriev I.V."/>
        </authorList>
    </citation>
    <scope>NUCLEOTIDE SEQUENCE</scope>
    <source>
        <strain evidence="16">CIRM-BRFM 674</strain>
    </source>
</reference>
<dbReference type="Gene3D" id="1.10.287.130">
    <property type="match status" value="1"/>
</dbReference>
<dbReference type="Pfam" id="PF02518">
    <property type="entry name" value="HATPase_c"/>
    <property type="match status" value="1"/>
</dbReference>
<feature type="compositionally biased region" description="Low complexity" evidence="12">
    <location>
        <begin position="1021"/>
        <end position="1034"/>
    </location>
</feature>
<feature type="region of interest" description="Disordered" evidence="12">
    <location>
        <begin position="279"/>
        <end position="315"/>
    </location>
</feature>
<dbReference type="GO" id="GO:0005524">
    <property type="term" value="F:ATP binding"/>
    <property type="evidence" value="ECO:0007669"/>
    <property type="project" value="UniProtKB-KW"/>
</dbReference>
<evidence type="ECO:0000259" key="13">
    <source>
        <dbReference type="PROSITE" id="PS50046"/>
    </source>
</evidence>
<dbReference type="PROSITE" id="PS50110">
    <property type="entry name" value="RESPONSE_REGULATORY"/>
    <property type="match status" value="1"/>
</dbReference>
<dbReference type="InterPro" id="IPR003594">
    <property type="entry name" value="HATPase_dom"/>
</dbReference>
<evidence type="ECO:0000256" key="11">
    <source>
        <dbReference type="PROSITE-ProRule" id="PRU00169"/>
    </source>
</evidence>
<feature type="compositionally biased region" description="Polar residues" evidence="12">
    <location>
        <begin position="52"/>
        <end position="86"/>
    </location>
</feature>
<keyword evidence="17" id="KW-1185">Reference proteome</keyword>
<proteinExistence type="predicted"/>
<comment type="caution">
    <text evidence="16">The sequence shown here is derived from an EMBL/GenBank/DDBJ whole genome shotgun (WGS) entry which is preliminary data.</text>
</comment>
<feature type="region of interest" description="Disordered" evidence="12">
    <location>
        <begin position="1014"/>
        <end position="1034"/>
    </location>
</feature>
<dbReference type="SMART" id="SM00387">
    <property type="entry name" value="HATPase_c"/>
    <property type="match status" value="1"/>
</dbReference>
<keyword evidence="9" id="KW-0902">Two-component regulatory system</keyword>
<dbReference type="PANTHER" id="PTHR43065:SF10">
    <property type="entry name" value="PEROXIDE STRESS-ACTIVATED HISTIDINE KINASE MAK3"/>
    <property type="match status" value="1"/>
</dbReference>
<evidence type="ECO:0000313" key="16">
    <source>
        <dbReference type="EMBL" id="KAF9485880.1"/>
    </source>
</evidence>
<feature type="compositionally biased region" description="Polar residues" evidence="12">
    <location>
        <begin position="302"/>
        <end position="313"/>
    </location>
</feature>
<dbReference type="InterPro" id="IPR013515">
    <property type="entry name" value="Phytochrome_cen-reg"/>
</dbReference>
<dbReference type="PRINTS" id="PR00344">
    <property type="entry name" value="BCTRLSENSOR"/>
</dbReference>
<feature type="region of interest" description="Disordered" evidence="12">
    <location>
        <begin position="1092"/>
        <end position="1111"/>
    </location>
</feature>
<dbReference type="SUPFAM" id="SSF47384">
    <property type="entry name" value="Homodimeric domain of signal transducing histidine kinase"/>
    <property type="match status" value="1"/>
</dbReference>
<dbReference type="Gene3D" id="3.40.50.2300">
    <property type="match status" value="1"/>
</dbReference>
<dbReference type="InterPro" id="IPR029016">
    <property type="entry name" value="GAF-like_dom_sf"/>
</dbReference>
<keyword evidence="4" id="KW-0808">Transferase</keyword>
<dbReference type="Gene3D" id="3.30.450.270">
    <property type="match status" value="1"/>
</dbReference>
<feature type="domain" description="Histidine kinase" evidence="14">
    <location>
        <begin position="781"/>
        <end position="1008"/>
    </location>
</feature>
<dbReference type="InterPro" id="IPR035965">
    <property type="entry name" value="PAS-like_dom_sf"/>
</dbReference>
<evidence type="ECO:0000259" key="14">
    <source>
        <dbReference type="PROSITE" id="PS50109"/>
    </source>
</evidence>
<keyword evidence="1" id="KW-0600">Photoreceptor protein</keyword>
<dbReference type="Gene3D" id="3.30.450.40">
    <property type="match status" value="1"/>
</dbReference>
<dbReference type="SUPFAM" id="SSF55785">
    <property type="entry name" value="PYP-like sensor domain (PAS domain)"/>
    <property type="match status" value="1"/>
</dbReference>
<feature type="compositionally biased region" description="Low complexity" evidence="12">
    <location>
        <begin position="31"/>
        <end position="51"/>
    </location>
</feature>